<evidence type="ECO:0000313" key="1">
    <source>
        <dbReference type="EMBL" id="MBH0777903.1"/>
    </source>
</evidence>
<sequence>MAELYPELSVAQSAVQSAVQSAGMASIEVHRSDRVFLDSKLATVPEGGERSVLARTAITGKRFSGEWEPVISRTIEVVRGASPFTRVFSRRSALATIPTATQRARIGPVTRVVEAALGGEGRPASRQVFAGRRMCALAEWRDRSVVADGNVRRSGDCRRGVAVRHR</sequence>
<dbReference type="RefSeq" id="WP_196150221.1">
    <property type="nucleotide sequence ID" value="NZ_JADMLG010000006.1"/>
</dbReference>
<keyword evidence="2" id="KW-1185">Reference proteome</keyword>
<comment type="caution">
    <text evidence="1">The sequence shown here is derived from an EMBL/GenBank/DDBJ whole genome shotgun (WGS) entry which is preliminary data.</text>
</comment>
<evidence type="ECO:0000313" key="2">
    <source>
        <dbReference type="Proteomes" id="UP000655751"/>
    </source>
</evidence>
<name>A0A931IDR3_9NOCA</name>
<protein>
    <submittedName>
        <fullName evidence="1">Uncharacterized protein</fullName>
    </submittedName>
</protein>
<dbReference type="Proteomes" id="UP000655751">
    <property type="component" value="Unassembled WGS sequence"/>
</dbReference>
<dbReference type="EMBL" id="JADMLG010000006">
    <property type="protein sequence ID" value="MBH0777903.1"/>
    <property type="molecule type" value="Genomic_DNA"/>
</dbReference>
<accession>A0A931IDR3</accession>
<organism evidence="1 2">
    <name type="scientific">Nocardia bovistercoris</name>
    <dbReference type="NCBI Taxonomy" id="2785916"/>
    <lineage>
        <taxon>Bacteria</taxon>
        <taxon>Bacillati</taxon>
        <taxon>Actinomycetota</taxon>
        <taxon>Actinomycetes</taxon>
        <taxon>Mycobacteriales</taxon>
        <taxon>Nocardiaceae</taxon>
        <taxon>Nocardia</taxon>
    </lineage>
</organism>
<dbReference type="AlphaFoldDB" id="A0A931IDR3"/>
<gene>
    <name evidence="1" type="ORF">IT779_16630</name>
</gene>
<reference evidence="1" key="1">
    <citation type="submission" date="2020-11" db="EMBL/GenBank/DDBJ databases">
        <title>Nocardia NEAU-351.nov., a novel actinomycete isolated from the cow dung.</title>
        <authorList>
            <person name="Zhang X."/>
        </authorList>
    </citation>
    <scope>NUCLEOTIDE SEQUENCE</scope>
    <source>
        <strain evidence="1">NEAU-351</strain>
    </source>
</reference>
<proteinExistence type="predicted"/>